<dbReference type="KEGG" id="egl:EGR_11141"/>
<proteinExistence type="predicted"/>
<organism evidence="2 3">
    <name type="scientific">Echinococcus granulosus</name>
    <name type="common">Hydatid tapeworm</name>
    <dbReference type="NCBI Taxonomy" id="6210"/>
    <lineage>
        <taxon>Eukaryota</taxon>
        <taxon>Metazoa</taxon>
        <taxon>Spiralia</taxon>
        <taxon>Lophotrochozoa</taxon>
        <taxon>Platyhelminthes</taxon>
        <taxon>Cestoda</taxon>
        <taxon>Eucestoda</taxon>
        <taxon>Cyclophyllidea</taxon>
        <taxon>Taeniidae</taxon>
        <taxon>Echinococcus</taxon>
        <taxon>Echinococcus granulosus group</taxon>
    </lineage>
</organism>
<dbReference type="AlphaFoldDB" id="W6TZ47"/>
<accession>W6TZ47</accession>
<feature type="region of interest" description="Disordered" evidence="1">
    <location>
        <begin position="15"/>
        <end position="44"/>
    </location>
</feature>
<name>W6TZ47_ECHGR</name>
<dbReference type="Proteomes" id="UP000019149">
    <property type="component" value="Unassembled WGS sequence"/>
</dbReference>
<protein>
    <submittedName>
        <fullName evidence="2">Uncharacterized protein</fullName>
    </submittedName>
</protein>
<dbReference type="EMBL" id="APAU02000409">
    <property type="protein sequence ID" value="EUB54003.1"/>
    <property type="molecule type" value="Genomic_DNA"/>
</dbReference>
<dbReference type="GeneID" id="36346854"/>
<feature type="compositionally biased region" description="Basic and acidic residues" evidence="1">
    <location>
        <begin position="15"/>
        <end position="26"/>
    </location>
</feature>
<dbReference type="RefSeq" id="XP_024345199.1">
    <property type="nucleotide sequence ID" value="XM_024500388.1"/>
</dbReference>
<dbReference type="CTD" id="36346854"/>
<comment type="caution">
    <text evidence="2">The sequence shown here is derived from an EMBL/GenBank/DDBJ whole genome shotgun (WGS) entry which is preliminary data.</text>
</comment>
<reference evidence="2 3" key="1">
    <citation type="journal article" date="2013" name="Nat. Genet.">
        <title>The genome of the hydatid tapeworm Echinococcus granulosus.</title>
        <authorList>
            <person name="Zheng H."/>
            <person name="Zhang W."/>
            <person name="Zhang L."/>
            <person name="Zhang Z."/>
            <person name="Li J."/>
            <person name="Lu G."/>
            <person name="Zhu Y."/>
            <person name="Wang Y."/>
            <person name="Huang Y."/>
            <person name="Liu J."/>
            <person name="Kang H."/>
            <person name="Chen J."/>
            <person name="Wang L."/>
            <person name="Chen A."/>
            <person name="Yu S."/>
            <person name="Gao Z."/>
            <person name="Jin L."/>
            <person name="Gu W."/>
            <person name="Wang Z."/>
            <person name="Zhao L."/>
            <person name="Shi B."/>
            <person name="Wen H."/>
            <person name="Lin R."/>
            <person name="Jones M.K."/>
            <person name="Brejova B."/>
            <person name="Vinar T."/>
            <person name="Zhao G."/>
            <person name="McManus D.P."/>
            <person name="Chen Z."/>
            <person name="Zhou Y."/>
            <person name="Wang S."/>
        </authorList>
    </citation>
    <scope>NUCLEOTIDE SEQUENCE [LARGE SCALE GENOMIC DNA]</scope>
</reference>
<evidence type="ECO:0000256" key="1">
    <source>
        <dbReference type="SAM" id="MobiDB-lite"/>
    </source>
</evidence>
<evidence type="ECO:0000313" key="3">
    <source>
        <dbReference type="Proteomes" id="UP000019149"/>
    </source>
</evidence>
<sequence>MLDYLPATHTLVRWDGSHRRPHKTSEDMPNNNSNRSERAPQFPGREASAVKCVKFPELACDAILGVDSLRYTEAVLNFAEDTFSPTGAMKPTQMVRYREKTQMASAERLLKLQPYTRTT</sequence>
<evidence type="ECO:0000313" key="2">
    <source>
        <dbReference type="EMBL" id="EUB54003.1"/>
    </source>
</evidence>
<keyword evidence="3" id="KW-1185">Reference proteome</keyword>
<gene>
    <name evidence="2" type="ORF">EGR_11141</name>
</gene>